<dbReference type="Proteomes" id="UP000066376">
    <property type="component" value="Chromosome"/>
</dbReference>
<reference evidence="3 5" key="1">
    <citation type="journal article" date="2016" name="Genome Announc.">
        <title>Draft Genome Sequence of the Rumen Methanogen Methanobrevibacter olleyae YLM1.</title>
        <authorList>
            <person name="Kelly W.J."/>
            <person name="Li D."/>
            <person name="Lambie S.C."/>
            <person name="Cox F."/>
            <person name="Attwood G.T."/>
            <person name="Altermann E."/>
            <person name="Leahy S.C."/>
        </authorList>
    </citation>
    <scope>NUCLEOTIDE SEQUENCE [LARGE SCALE GENOMIC DNA]</scope>
    <source>
        <strain evidence="3 5">YLM1</strain>
    </source>
</reference>
<dbReference type="OrthoDB" id="105697at2157"/>
<name>A0A126QYU0_METOL</name>
<dbReference type="GeneID" id="28488940"/>
<evidence type="ECO:0000313" key="3">
    <source>
        <dbReference type="EMBL" id="AMK15201.1"/>
    </source>
</evidence>
<gene>
    <name evidence="4" type="ORF">SAMN02910297_01590</name>
    <name evidence="3" type="ORF">YLM1_0644</name>
</gene>
<dbReference type="CDD" id="cd00293">
    <property type="entry name" value="USP-like"/>
    <property type="match status" value="1"/>
</dbReference>
<dbReference type="EMBL" id="CP014265">
    <property type="protein sequence ID" value="AMK15201.1"/>
    <property type="molecule type" value="Genomic_DNA"/>
</dbReference>
<feature type="domain" description="UspA" evidence="2">
    <location>
        <begin position="1"/>
        <end position="136"/>
    </location>
</feature>
<evidence type="ECO:0000313" key="5">
    <source>
        <dbReference type="Proteomes" id="UP000066376"/>
    </source>
</evidence>
<dbReference type="InterPro" id="IPR014729">
    <property type="entry name" value="Rossmann-like_a/b/a_fold"/>
</dbReference>
<dbReference type="PANTHER" id="PTHR46268:SF6">
    <property type="entry name" value="UNIVERSAL STRESS PROTEIN UP12"/>
    <property type="match status" value="1"/>
</dbReference>
<dbReference type="InterPro" id="IPR006016">
    <property type="entry name" value="UspA"/>
</dbReference>
<reference evidence="6" key="4">
    <citation type="submission" date="2016-10" db="EMBL/GenBank/DDBJ databases">
        <authorList>
            <person name="Varghese N."/>
        </authorList>
    </citation>
    <scope>NUCLEOTIDE SEQUENCE [LARGE SCALE GENOMIC DNA]</scope>
    <source>
        <strain evidence="6">DSM 16632</strain>
    </source>
</reference>
<sequence length="136" mass="14650">MFKNILVASDGSNCGNKAVDLAIDLASKYDAKISALYVMDFALNFSYDDLDDAGGAVLDDITAKGKEKDVVVVEHIITADPIKDMATMIRKINPDIAVFGAYGKSMDKCEEIDYSKIGSVAKNALKVSKVPIILVK</sequence>
<comment type="similarity">
    <text evidence="1">Belongs to the universal stress protein A family.</text>
</comment>
<evidence type="ECO:0000256" key="1">
    <source>
        <dbReference type="ARBA" id="ARBA00008791"/>
    </source>
</evidence>
<evidence type="ECO:0000259" key="2">
    <source>
        <dbReference type="Pfam" id="PF00582"/>
    </source>
</evidence>
<dbReference type="PANTHER" id="PTHR46268">
    <property type="entry name" value="STRESS RESPONSE PROTEIN NHAX"/>
    <property type="match status" value="1"/>
</dbReference>
<evidence type="ECO:0000313" key="6">
    <source>
        <dbReference type="Proteomes" id="UP000183442"/>
    </source>
</evidence>
<dbReference type="Gene3D" id="3.40.50.620">
    <property type="entry name" value="HUPs"/>
    <property type="match status" value="1"/>
</dbReference>
<dbReference type="KEGG" id="mol:YLM1_0644"/>
<dbReference type="EMBL" id="FOTL01000031">
    <property type="protein sequence ID" value="SFL71879.1"/>
    <property type="molecule type" value="Genomic_DNA"/>
</dbReference>
<dbReference type="STRING" id="294671.YLM1_0644"/>
<dbReference type="Proteomes" id="UP000183442">
    <property type="component" value="Unassembled WGS sequence"/>
</dbReference>
<keyword evidence="5" id="KW-1185">Reference proteome</keyword>
<dbReference type="SUPFAM" id="SSF52402">
    <property type="entry name" value="Adenine nucleotide alpha hydrolases-like"/>
    <property type="match status" value="1"/>
</dbReference>
<dbReference type="RefSeq" id="WP_067146238.1">
    <property type="nucleotide sequence ID" value="NZ_CP014265.1"/>
</dbReference>
<dbReference type="PRINTS" id="PR01438">
    <property type="entry name" value="UNVRSLSTRESS"/>
</dbReference>
<proteinExistence type="inferred from homology"/>
<dbReference type="PATRIC" id="fig|294671.3.peg.670"/>
<dbReference type="Pfam" id="PF00582">
    <property type="entry name" value="Usp"/>
    <property type="match status" value="1"/>
</dbReference>
<protein>
    <submittedName>
        <fullName evidence="4">Nucleotide-binding universal stress protein, UspA family</fullName>
    </submittedName>
    <submittedName>
        <fullName evidence="3">Universal stress protein UspA</fullName>
    </submittedName>
</protein>
<evidence type="ECO:0000313" key="4">
    <source>
        <dbReference type="EMBL" id="SFL71879.1"/>
    </source>
</evidence>
<reference evidence="4" key="3">
    <citation type="submission" date="2016-10" db="EMBL/GenBank/DDBJ databases">
        <authorList>
            <person name="de Groot N.N."/>
        </authorList>
    </citation>
    <scope>NUCLEOTIDE SEQUENCE [LARGE SCALE GENOMIC DNA]</scope>
    <source>
        <strain evidence="4">DSM 16632</strain>
    </source>
</reference>
<dbReference type="AlphaFoldDB" id="A0A126QYU0"/>
<dbReference type="InterPro" id="IPR006015">
    <property type="entry name" value="Universal_stress_UspA"/>
</dbReference>
<reference evidence="5" key="2">
    <citation type="submission" date="2016-02" db="EMBL/GenBank/DDBJ databases">
        <title>The draft genome sequence of the rumen methanogen Methanobrevibacter olleyae YLM1.</title>
        <authorList>
            <consortium name="New Zealand Agricultural Greenhouse Gas Research Centre/Pastoral Greenhouse Gas Research Consortium"/>
            <person name="Kelly W.J."/>
            <person name="Li D."/>
            <person name="Lambie S.C."/>
            <person name="Attwood G.T."/>
            <person name="Altermann E."/>
            <person name="Leahy S.C."/>
        </authorList>
    </citation>
    <scope>NUCLEOTIDE SEQUENCE [LARGE SCALE GENOMIC DNA]</scope>
    <source>
        <strain evidence="5">YLM1</strain>
    </source>
</reference>
<organism evidence="3 5">
    <name type="scientific">Methanobrevibacter olleyae</name>
    <dbReference type="NCBI Taxonomy" id="294671"/>
    <lineage>
        <taxon>Archaea</taxon>
        <taxon>Methanobacteriati</taxon>
        <taxon>Methanobacteriota</taxon>
        <taxon>Methanomada group</taxon>
        <taxon>Methanobacteria</taxon>
        <taxon>Methanobacteriales</taxon>
        <taxon>Methanobacteriaceae</taxon>
        <taxon>Methanobrevibacter</taxon>
    </lineage>
</organism>
<accession>A0A126QYU0</accession>